<dbReference type="RefSeq" id="WP_129608289.1">
    <property type="nucleotide sequence ID" value="NZ_UWOC01000111.1"/>
</dbReference>
<sequence length="407" mass="45527">MNSLTVSLGVHSPLTPELRDRILETTRARMEEPAYRLLSPEHLRGLARLESRDDPIISVYLRLTPERRATGGWKSVLSSLAHRTLLKSDSAASDSIRRQLDRIETALNEQLPELGRSVVFLVCERLGIWRQITLPIALADRIHVGPRPYIRPLLRCWGEGDRNVVALLSQERSRFFVEHLGQVEEINLVKGQRIRGMLTDRVPRDRRDVLATQVLKDEARALAQMAEIIMRELETSYLLVAAPPDMRAAFMEHLPKAIVENVQEFAADIHASPHAIGEALGALREKLRRDREAAVLQELEEAAFGKVAIGVQETLDCLREGRVAALVVDDRFAAPGEQCAECKALFQEAPGDGCPVCKSRELQNVDDLVDAAAQRALDSAARVAFMRHPETQARLGKFAPMSALLRY</sequence>
<keyword evidence="2" id="KW-1185">Reference proteome</keyword>
<protein>
    <recommendedName>
        <fullName evidence="3">eRF1 domain-containing protein</fullName>
    </recommendedName>
</protein>
<gene>
    <name evidence="1" type="ORF">RHODGE_RHODGE_01324</name>
</gene>
<proteinExistence type="predicted"/>
<evidence type="ECO:0008006" key="3">
    <source>
        <dbReference type="Google" id="ProtNLM"/>
    </source>
</evidence>
<evidence type="ECO:0000313" key="2">
    <source>
        <dbReference type="Proteomes" id="UP000289200"/>
    </source>
</evidence>
<dbReference type="Pfam" id="PF18854">
    <property type="entry name" value="baeRF_family10"/>
    <property type="match status" value="1"/>
</dbReference>
<dbReference type="AlphaFoldDB" id="A0A3S5CY14"/>
<organism evidence="1 2">
    <name type="scientific">Rhodoplanes serenus</name>
    <dbReference type="NCBI Taxonomy" id="200615"/>
    <lineage>
        <taxon>Bacteria</taxon>
        <taxon>Pseudomonadati</taxon>
        <taxon>Pseudomonadota</taxon>
        <taxon>Alphaproteobacteria</taxon>
        <taxon>Hyphomicrobiales</taxon>
        <taxon>Nitrobacteraceae</taxon>
        <taxon>Rhodoplanes</taxon>
    </lineage>
</organism>
<dbReference type="InterPro" id="IPR041202">
    <property type="entry name" value="BaeRF_family10"/>
</dbReference>
<accession>A0A3S5CY14</accession>
<evidence type="ECO:0000313" key="1">
    <source>
        <dbReference type="EMBL" id="VCU06677.1"/>
    </source>
</evidence>
<name>A0A3S5CY14_9BRAD</name>
<dbReference type="EMBL" id="UWOC01000111">
    <property type="protein sequence ID" value="VCU06677.1"/>
    <property type="molecule type" value="Genomic_DNA"/>
</dbReference>
<dbReference type="OrthoDB" id="5513375at2"/>
<dbReference type="Proteomes" id="UP000289200">
    <property type="component" value="Unassembled WGS sequence"/>
</dbReference>
<reference evidence="2" key="1">
    <citation type="submission" date="2018-10" db="EMBL/GenBank/DDBJ databases">
        <authorList>
            <person name="Peiro R."/>
            <person name="Begona"/>
            <person name="Cbmso G."/>
            <person name="Lopez M."/>
            <person name="Gonzalez S."/>
            <person name="Sacristan E."/>
            <person name="Castillo E."/>
        </authorList>
    </citation>
    <scope>NUCLEOTIDE SEQUENCE [LARGE SCALE GENOMIC DNA]</scope>
</reference>
<comment type="caution">
    <text evidence="1">The sequence shown here is derived from an EMBL/GenBank/DDBJ whole genome shotgun (WGS) entry which is preliminary data.</text>
</comment>